<sequence length="436" mass="46894">MEIPFEFESRRSVVVCRNGCVASSNPLASQVGLDILKAGGNAADAAVAVAASLAVMEPTSTGMGGDAFCMFYNDSSKTVKGLNGSGRSSAAATIDRLKAEGYDESHHYSLIHGHSVTVPGAPAAWVDTVTQFGSGQLSLSEILRPATELAEVGFPVQELTAAFWARGVPGLQRKDNIHGCDLLLNGQAPRNGDIMRNPHLAKTLKELAIHGKKGFYQGRIAKAVADVVHQHGGLISYEDMVAHESTFDEPMSIDYKGCRIWELPPNGQGIAALLALNILEDIDLKSMGHNSAEYLHHLIESLRLAFADTMEYCADPRLVDIPISRLLSKDYAAKQRQRISTDRVIPASSLRTSGLDIPVGNDTVYFTTADKDGNACSFINSNFIGFGTAIVPEGCGFSLQCRGHGFSLNTNHRNVLAPRKRPFHTIIPSMVTTADT</sequence>
<dbReference type="Gene3D" id="3.60.20.40">
    <property type="match status" value="1"/>
</dbReference>
<proteinExistence type="predicted"/>
<dbReference type="AlphaFoldDB" id="A0A8S3ZX88"/>
<dbReference type="Proteomes" id="UP000678393">
    <property type="component" value="Unassembled WGS sequence"/>
</dbReference>
<accession>A0A8S3ZX88</accession>
<dbReference type="InterPro" id="IPR043138">
    <property type="entry name" value="GGT_lsub"/>
</dbReference>
<dbReference type="PANTHER" id="PTHR43881:SF1">
    <property type="entry name" value="GAMMA-GLUTAMYLTRANSPEPTIDASE (AFU_ORTHOLOGUE AFUA_4G13580)"/>
    <property type="match status" value="1"/>
</dbReference>
<dbReference type="Gene3D" id="1.10.246.130">
    <property type="match status" value="1"/>
</dbReference>
<dbReference type="OrthoDB" id="2015213at2759"/>
<name>A0A8S3ZX88_9EUPU</name>
<protein>
    <recommendedName>
        <fullName evidence="3">Gamma-glutamyltransferase</fullName>
    </recommendedName>
</protein>
<reference evidence="1" key="1">
    <citation type="submission" date="2021-04" db="EMBL/GenBank/DDBJ databases">
        <authorList>
            <consortium name="Molecular Ecology Group"/>
        </authorList>
    </citation>
    <scope>NUCLEOTIDE SEQUENCE</scope>
</reference>
<dbReference type="InterPro" id="IPR029055">
    <property type="entry name" value="Ntn_hydrolases_N"/>
</dbReference>
<evidence type="ECO:0000313" key="2">
    <source>
        <dbReference type="Proteomes" id="UP000678393"/>
    </source>
</evidence>
<dbReference type="PANTHER" id="PTHR43881">
    <property type="entry name" value="GAMMA-GLUTAMYLTRANSPEPTIDASE (AFU_ORTHOLOGUE AFUA_4G13580)"/>
    <property type="match status" value="1"/>
</dbReference>
<organism evidence="1 2">
    <name type="scientific">Candidula unifasciata</name>
    <dbReference type="NCBI Taxonomy" id="100452"/>
    <lineage>
        <taxon>Eukaryota</taxon>
        <taxon>Metazoa</taxon>
        <taxon>Spiralia</taxon>
        <taxon>Lophotrochozoa</taxon>
        <taxon>Mollusca</taxon>
        <taxon>Gastropoda</taxon>
        <taxon>Heterobranchia</taxon>
        <taxon>Euthyneura</taxon>
        <taxon>Panpulmonata</taxon>
        <taxon>Eupulmonata</taxon>
        <taxon>Stylommatophora</taxon>
        <taxon>Helicina</taxon>
        <taxon>Helicoidea</taxon>
        <taxon>Geomitridae</taxon>
        <taxon>Candidula</taxon>
    </lineage>
</organism>
<comment type="caution">
    <text evidence="1">The sequence shown here is derived from an EMBL/GenBank/DDBJ whole genome shotgun (WGS) entry which is preliminary data.</text>
</comment>
<feature type="non-terminal residue" evidence="1">
    <location>
        <position position="436"/>
    </location>
</feature>
<keyword evidence="2" id="KW-1185">Reference proteome</keyword>
<dbReference type="Pfam" id="PF01019">
    <property type="entry name" value="G_glu_transpept"/>
    <property type="match status" value="1"/>
</dbReference>
<evidence type="ECO:0000313" key="1">
    <source>
        <dbReference type="EMBL" id="CAG5131426.1"/>
    </source>
</evidence>
<dbReference type="InterPro" id="IPR043137">
    <property type="entry name" value="GGT_ssub_C"/>
</dbReference>
<dbReference type="SUPFAM" id="SSF56235">
    <property type="entry name" value="N-terminal nucleophile aminohydrolases (Ntn hydrolases)"/>
    <property type="match status" value="1"/>
</dbReference>
<dbReference type="InterPro" id="IPR052896">
    <property type="entry name" value="GGT-like_enzyme"/>
</dbReference>
<dbReference type="PRINTS" id="PR01210">
    <property type="entry name" value="GGTRANSPTASE"/>
</dbReference>
<dbReference type="EMBL" id="CAJHNH020004646">
    <property type="protein sequence ID" value="CAG5131426.1"/>
    <property type="molecule type" value="Genomic_DNA"/>
</dbReference>
<evidence type="ECO:0008006" key="3">
    <source>
        <dbReference type="Google" id="ProtNLM"/>
    </source>
</evidence>
<gene>
    <name evidence="1" type="ORF">CUNI_LOCUS16984</name>
</gene>